<evidence type="ECO:0000313" key="1">
    <source>
        <dbReference type="EMBL" id="VAW54402.1"/>
    </source>
</evidence>
<sequence>MGIANQAVIRQTKNWIKAIVIDLNLCPFAAQPFQNNTIEYIINSGNSLEQHLQQLANSFTKLDASNNIETSLLIYPDAYQTFDDYLELLDFTNHLLDDLNYSGTYQIASFHPDYCFEGSTKNDASNFSNRSPYPMLHLLREKSLEIAIASHPDIEKVPENNIKKLQNIGYEIMSDKLKNITR</sequence>
<proteinExistence type="predicted"/>
<dbReference type="Pfam" id="PF07209">
    <property type="entry name" value="DUF1415"/>
    <property type="match status" value="1"/>
</dbReference>
<accession>A0A3B0WTG4</accession>
<dbReference type="AlphaFoldDB" id="A0A3B0WTG4"/>
<evidence type="ECO:0008006" key="2">
    <source>
        <dbReference type="Google" id="ProtNLM"/>
    </source>
</evidence>
<dbReference type="InterPro" id="IPR009858">
    <property type="entry name" value="DUF1415"/>
</dbReference>
<dbReference type="EMBL" id="UOFD01000077">
    <property type="protein sequence ID" value="VAW54402.1"/>
    <property type="molecule type" value="Genomic_DNA"/>
</dbReference>
<name>A0A3B0WTG4_9ZZZZ</name>
<protein>
    <recommendedName>
        <fullName evidence="2">DUF1415 domain-containing protein</fullName>
    </recommendedName>
</protein>
<organism evidence="1">
    <name type="scientific">hydrothermal vent metagenome</name>
    <dbReference type="NCBI Taxonomy" id="652676"/>
    <lineage>
        <taxon>unclassified sequences</taxon>
        <taxon>metagenomes</taxon>
        <taxon>ecological metagenomes</taxon>
    </lineage>
</organism>
<gene>
    <name evidence="1" type="ORF">MNBD_GAMMA06-829</name>
</gene>
<reference evidence="1" key="1">
    <citation type="submission" date="2018-06" db="EMBL/GenBank/DDBJ databases">
        <authorList>
            <person name="Zhirakovskaya E."/>
        </authorList>
    </citation>
    <scope>NUCLEOTIDE SEQUENCE</scope>
</reference>